<dbReference type="InterPro" id="IPR050482">
    <property type="entry name" value="Sensor_HK_TwoCompSys"/>
</dbReference>
<dbReference type="PANTHER" id="PTHR24421:SF10">
    <property type="entry name" value="NITRATE_NITRITE SENSOR PROTEIN NARQ"/>
    <property type="match status" value="1"/>
</dbReference>
<name>A0A7W8AFG9_9ACTN</name>
<feature type="transmembrane region" description="Helical" evidence="9">
    <location>
        <begin position="72"/>
        <end position="92"/>
    </location>
</feature>
<dbReference type="CDD" id="cd16917">
    <property type="entry name" value="HATPase_UhpB-NarQ-NarX-like"/>
    <property type="match status" value="1"/>
</dbReference>
<dbReference type="InterPro" id="IPR011712">
    <property type="entry name" value="Sig_transdc_His_kin_sub3_dim/P"/>
</dbReference>
<keyword evidence="7" id="KW-0067">ATP-binding</keyword>
<keyword evidence="12" id="KW-1185">Reference proteome</keyword>
<evidence type="ECO:0000256" key="3">
    <source>
        <dbReference type="ARBA" id="ARBA00022553"/>
    </source>
</evidence>
<dbReference type="Gene3D" id="3.30.565.10">
    <property type="entry name" value="Histidine kinase-like ATPase, C-terminal domain"/>
    <property type="match status" value="1"/>
</dbReference>
<evidence type="ECO:0000313" key="11">
    <source>
        <dbReference type="EMBL" id="MBB5084081.1"/>
    </source>
</evidence>
<evidence type="ECO:0000256" key="5">
    <source>
        <dbReference type="ARBA" id="ARBA00022741"/>
    </source>
</evidence>
<dbReference type="InterPro" id="IPR036890">
    <property type="entry name" value="HATPase_C_sf"/>
</dbReference>
<evidence type="ECO:0000256" key="8">
    <source>
        <dbReference type="ARBA" id="ARBA00023012"/>
    </source>
</evidence>
<keyword evidence="9" id="KW-0472">Membrane</keyword>
<evidence type="ECO:0000256" key="6">
    <source>
        <dbReference type="ARBA" id="ARBA00022777"/>
    </source>
</evidence>
<keyword evidence="6 11" id="KW-0418">Kinase</keyword>
<dbReference type="SUPFAM" id="SSF55874">
    <property type="entry name" value="ATPase domain of HSP90 chaperone/DNA topoisomerase II/histidine kinase"/>
    <property type="match status" value="1"/>
</dbReference>
<evidence type="ECO:0000256" key="2">
    <source>
        <dbReference type="ARBA" id="ARBA00012438"/>
    </source>
</evidence>
<dbReference type="GO" id="GO:0005524">
    <property type="term" value="F:ATP binding"/>
    <property type="evidence" value="ECO:0007669"/>
    <property type="project" value="UniProtKB-KW"/>
</dbReference>
<feature type="transmembrane region" description="Helical" evidence="9">
    <location>
        <begin position="143"/>
        <end position="162"/>
    </location>
</feature>
<sequence>MGEDVGPRFGLATSAERAIDATWVGITAAVNVGGVVVVAVHDDDLGRVTPGVVLLLMIGPALLWWRRRDPWLVLAGCVAVTWTYILGGLPPGPVYGPMIVALVSAVVHGARWAAYLVVIATLAVHAGAGLLPGWDGRDGWDDSSLAALAAWLLFLLAFGELIRHRHALTEERRRRRQAGLDAHADQLRREAAEDRLDLARELHDVVGHHLAVINIQAAAGLHLHATQRPGVEEALRVVREASGRALSDVQVLLDALRNPGHAASRLPSPSLSDIDGLLDSARAGGLDVEVVVTGEPRSLPAAHDLVAGRVILESLTNVLRHAGRPRTWVRIDYRPERLCVRVDNAAPTPEAARTPGGGRGIPGMRARVETCGGTLTAGPLEPFAWSVRAILPIQEQHR</sequence>
<keyword evidence="8" id="KW-0902">Two-component regulatory system</keyword>
<reference evidence="11 12" key="1">
    <citation type="submission" date="2020-08" db="EMBL/GenBank/DDBJ databases">
        <title>Genomic Encyclopedia of Type Strains, Phase IV (KMG-IV): sequencing the most valuable type-strain genomes for metagenomic binning, comparative biology and taxonomic classification.</title>
        <authorList>
            <person name="Goeker M."/>
        </authorList>
    </citation>
    <scope>NUCLEOTIDE SEQUENCE [LARGE SCALE GENOMIC DNA]</scope>
    <source>
        <strain evidence="11 12">DSM 45385</strain>
    </source>
</reference>
<dbReference type="PANTHER" id="PTHR24421">
    <property type="entry name" value="NITRATE/NITRITE SENSOR PROTEIN NARX-RELATED"/>
    <property type="match status" value="1"/>
</dbReference>
<evidence type="ECO:0000259" key="10">
    <source>
        <dbReference type="Pfam" id="PF07730"/>
    </source>
</evidence>
<dbReference type="AlphaFoldDB" id="A0A7W8AFG9"/>
<evidence type="ECO:0000313" key="12">
    <source>
        <dbReference type="Proteomes" id="UP000568380"/>
    </source>
</evidence>
<evidence type="ECO:0000256" key="1">
    <source>
        <dbReference type="ARBA" id="ARBA00000085"/>
    </source>
</evidence>
<accession>A0A7W8AFG9</accession>
<feature type="transmembrane region" description="Helical" evidence="9">
    <location>
        <begin position="47"/>
        <end position="65"/>
    </location>
</feature>
<evidence type="ECO:0000256" key="7">
    <source>
        <dbReference type="ARBA" id="ARBA00022840"/>
    </source>
</evidence>
<gene>
    <name evidence="11" type="ORF">HNR40_009589</name>
</gene>
<evidence type="ECO:0000256" key="9">
    <source>
        <dbReference type="SAM" id="Phobius"/>
    </source>
</evidence>
<comment type="catalytic activity">
    <reaction evidence="1">
        <text>ATP + protein L-histidine = ADP + protein N-phospho-L-histidine.</text>
        <dbReference type="EC" id="2.7.13.3"/>
    </reaction>
</comment>
<protein>
    <recommendedName>
        <fullName evidence="2">histidine kinase</fullName>
        <ecNumber evidence="2">2.7.13.3</ecNumber>
    </recommendedName>
</protein>
<organism evidence="11 12">
    <name type="scientific">Nonomuraea endophytica</name>
    <dbReference type="NCBI Taxonomy" id="714136"/>
    <lineage>
        <taxon>Bacteria</taxon>
        <taxon>Bacillati</taxon>
        <taxon>Actinomycetota</taxon>
        <taxon>Actinomycetes</taxon>
        <taxon>Streptosporangiales</taxon>
        <taxon>Streptosporangiaceae</taxon>
        <taxon>Nonomuraea</taxon>
    </lineage>
</organism>
<dbReference type="EC" id="2.7.13.3" evidence="2"/>
<keyword evidence="5" id="KW-0547">Nucleotide-binding</keyword>
<dbReference type="Proteomes" id="UP000568380">
    <property type="component" value="Unassembled WGS sequence"/>
</dbReference>
<dbReference type="EMBL" id="JACHIN010000020">
    <property type="protein sequence ID" value="MBB5084081.1"/>
    <property type="molecule type" value="Genomic_DNA"/>
</dbReference>
<feature type="domain" description="Signal transduction histidine kinase subgroup 3 dimerisation and phosphoacceptor" evidence="10">
    <location>
        <begin position="195"/>
        <end position="259"/>
    </location>
</feature>
<dbReference type="GO" id="GO:0046983">
    <property type="term" value="F:protein dimerization activity"/>
    <property type="evidence" value="ECO:0007669"/>
    <property type="project" value="InterPro"/>
</dbReference>
<keyword evidence="4" id="KW-0808">Transferase</keyword>
<dbReference type="Gene3D" id="1.20.5.1930">
    <property type="match status" value="1"/>
</dbReference>
<keyword evidence="3" id="KW-0597">Phosphoprotein</keyword>
<feature type="transmembrane region" description="Helical" evidence="9">
    <location>
        <begin position="21"/>
        <end position="41"/>
    </location>
</feature>
<dbReference type="GO" id="GO:0016020">
    <property type="term" value="C:membrane"/>
    <property type="evidence" value="ECO:0007669"/>
    <property type="project" value="InterPro"/>
</dbReference>
<proteinExistence type="predicted"/>
<comment type="caution">
    <text evidence="11">The sequence shown here is derived from an EMBL/GenBank/DDBJ whole genome shotgun (WGS) entry which is preliminary data.</text>
</comment>
<keyword evidence="9" id="KW-0812">Transmembrane</keyword>
<dbReference type="GO" id="GO:0000155">
    <property type="term" value="F:phosphorelay sensor kinase activity"/>
    <property type="evidence" value="ECO:0007669"/>
    <property type="project" value="InterPro"/>
</dbReference>
<evidence type="ECO:0000256" key="4">
    <source>
        <dbReference type="ARBA" id="ARBA00022679"/>
    </source>
</evidence>
<feature type="transmembrane region" description="Helical" evidence="9">
    <location>
        <begin position="112"/>
        <end position="131"/>
    </location>
</feature>
<keyword evidence="9" id="KW-1133">Transmembrane helix</keyword>
<dbReference type="Pfam" id="PF07730">
    <property type="entry name" value="HisKA_3"/>
    <property type="match status" value="1"/>
</dbReference>